<name>A0AAD9K8A3_RIDPI</name>
<protein>
    <submittedName>
        <fullName evidence="1">Uncharacterized protein</fullName>
    </submittedName>
</protein>
<dbReference type="Proteomes" id="UP001209878">
    <property type="component" value="Unassembled WGS sequence"/>
</dbReference>
<organism evidence="1 2">
    <name type="scientific">Ridgeia piscesae</name>
    <name type="common">Tubeworm</name>
    <dbReference type="NCBI Taxonomy" id="27915"/>
    <lineage>
        <taxon>Eukaryota</taxon>
        <taxon>Metazoa</taxon>
        <taxon>Spiralia</taxon>
        <taxon>Lophotrochozoa</taxon>
        <taxon>Annelida</taxon>
        <taxon>Polychaeta</taxon>
        <taxon>Sedentaria</taxon>
        <taxon>Canalipalpata</taxon>
        <taxon>Sabellida</taxon>
        <taxon>Siboglinidae</taxon>
        <taxon>Ridgeia</taxon>
    </lineage>
</organism>
<accession>A0AAD9K8A3</accession>
<keyword evidence="2" id="KW-1185">Reference proteome</keyword>
<proteinExistence type="predicted"/>
<reference evidence="1" key="1">
    <citation type="journal article" date="2023" name="Mol. Biol. Evol.">
        <title>Third-Generation Sequencing Reveals the Adaptive Role of the Epigenome in Three Deep-Sea Polychaetes.</title>
        <authorList>
            <person name="Perez M."/>
            <person name="Aroh O."/>
            <person name="Sun Y."/>
            <person name="Lan Y."/>
            <person name="Juniper S.K."/>
            <person name="Young C.R."/>
            <person name="Angers B."/>
            <person name="Qian P.Y."/>
        </authorList>
    </citation>
    <scope>NUCLEOTIDE SEQUENCE</scope>
    <source>
        <strain evidence="1">R07B-5</strain>
    </source>
</reference>
<evidence type="ECO:0000313" key="2">
    <source>
        <dbReference type="Proteomes" id="UP001209878"/>
    </source>
</evidence>
<evidence type="ECO:0000313" key="1">
    <source>
        <dbReference type="EMBL" id="KAK2166562.1"/>
    </source>
</evidence>
<sequence>MCLIEQRTQRSQRYVVLLRKRACWIICLQISSLTTSPVSCLPSHGSQTLPWTREWCRSR</sequence>
<comment type="caution">
    <text evidence="1">The sequence shown here is derived from an EMBL/GenBank/DDBJ whole genome shotgun (WGS) entry which is preliminary data.</text>
</comment>
<dbReference type="EMBL" id="JAODUO010001313">
    <property type="protein sequence ID" value="KAK2166562.1"/>
    <property type="molecule type" value="Genomic_DNA"/>
</dbReference>
<gene>
    <name evidence="1" type="ORF">NP493_1314g00100</name>
</gene>
<dbReference type="AlphaFoldDB" id="A0AAD9K8A3"/>